<dbReference type="InterPro" id="IPR025906">
    <property type="entry name" value="YjfB_motility"/>
</dbReference>
<organism evidence="1 2">
    <name type="scientific">Poriferisphaera corsica</name>
    <dbReference type="NCBI Taxonomy" id="2528020"/>
    <lineage>
        <taxon>Bacteria</taxon>
        <taxon>Pseudomonadati</taxon>
        <taxon>Planctomycetota</taxon>
        <taxon>Phycisphaerae</taxon>
        <taxon>Phycisphaerales</taxon>
        <taxon>Phycisphaeraceae</taxon>
        <taxon>Poriferisphaera</taxon>
    </lineage>
</organism>
<evidence type="ECO:0008006" key="3">
    <source>
        <dbReference type="Google" id="ProtNLM"/>
    </source>
</evidence>
<dbReference type="AlphaFoldDB" id="A0A517YRB6"/>
<proteinExistence type="predicted"/>
<gene>
    <name evidence="1" type="ORF">KS4_07650</name>
</gene>
<dbReference type="Pfam" id="PF14070">
    <property type="entry name" value="YjfB_motility"/>
    <property type="match status" value="1"/>
</dbReference>
<accession>A0A517YRB6</accession>
<protein>
    <recommendedName>
        <fullName evidence="3">Motility protein</fullName>
    </recommendedName>
</protein>
<keyword evidence="2" id="KW-1185">Reference proteome</keyword>
<reference evidence="1 2" key="1">
    <citation type="submission" date="2019-02" db="EMBL/GenBank/DDBJ databases">
        <title>Deep-cultivation of Planctomycetes and their phenomic and genomic characterization uncovers novel biology.</title>
        <authorList>
            <person name="Wiegand S."/>
            <person name="Jogler M."/>
            <person name="Boedeker C."/>
            <person name="Pinto D."/>
            <person name="Vollmers J."/>
            <person name="Rivas-Marin E."/>
            <person name="Kohn T."/>
            <person name="Peeters S.H."/>
            <person name="Heuer A."/>
            <person name="Rast P."/>
            <person name="Oberbeckmann S."/>
            <person name="Bunk B."/>
            <person name="Jeske O."/>
            <person name="Meyerdierks A."/>
            <person name="Storesund J.E."/>
            <person name="Kallscheuer N."/>
            <person name="Luecker S."/>
            <person name="Lage O.M."/>
            <person name="Pohl T."/>
            <person name="Merkel B.J."/>
            <person name="Hornburger P."/>
            <person name="Mueller R.-W."/>
            <person name="Bruemmer F."/>
            <person name="Labrenz M."/>
            <person name="Spormann A.M."/>
            <person name="Op den Camp H."/>
            <person name="Overmann J."/>
            <person name="Amann R."/>
            <person name="Jetten M.S.M."/>
            <person name="Mascher T."/>
            <person name="Medema M.H."/>
            <person name="Devos D.P."/>
            <person name="Kaster A.-K."/>
            <person name="Ovreas L."/>
            <person name="Rohde M."/>
            <person name="Galperin M.Y."/>
            <person name="Jogler C."/>
        </authorList>
    </citation>
    <scope>NUCLEOTIDE SEQUENCE [LARGE SCALE GENOMIC DNA]</scope>
    <source>
        <strain evidence="1 2">KS4</strain>
    </source>
</reference>
<name>A0A517YRB6_9BACT</name>
<dbReference type="RefSeq" id="WP_145074760.1">
    <property type="nucleotide sequence ID" value="NZ_CP036425.1"/>
</dbReference>
<dbReference type="Proteomes" id="UP000317369">
    <property type="component" value="Chromosome"/>
</dbReference>
<evidence type="ECO:0000313" key="2">
    <source>
        <dbReference type="Proteomes" id="UP000317369"/>
    </source>
</evidence>
<dbReference type="EMBL" id="CP036425">
    <property type="protein sequence ID" value="QDU32731.1"/>
    <property type="molecule type" value="Genomic_DNA"/>
</dbReference>
<sequence>MVNGLTAQFSAMQQVEVRQQIDTAVAKKALDTARTQGDMIINMISDTAQSAQSAQRIAAEPHKGTMIDVRG</sequence>
<evidence type="ECO:0000313" key="1">
    <source>
        <dbReference type="EMBL" id="QDU32731.1"/>
    </source>
</evidence>
<dbReference type="KEGG" id="pcor:KS4_07650"/>